<dbReference type="InterPro" id="IPR028096">
    <property type="entry name" value="EfeO_Cupredoxin"/>
</dbReference>
<dbReference type="InterPro" id="IPR050845">
    <property type="entry name" value="Cu-binding_ET"/>
</dbReference>
<accession>A0A2H0RJQ3</accession>
<dbReference type="Proteomes" id="UP000230431">
    <property type="component" value="Unassembled WGS sequence"/>
</dbReference>
<keyword evidence="1" id="KW-0479">Metal-binding</keyword>
<dbReference type="GO" id="GO:0046872">
    <property type="term" value="F:metal ion binding"/>
    <property type="evidence" value="ECO:0007669"/>
    <property type="project" value="UniProtKB-KW"/>
</dbReference>
<proteinExistence type="predicted"/>
<keyword evidence="3" id="KW-0472">Membrane</keyword>
<gene>
    <name evidence="5" type="ORF">COV08_00900</name>
</gene>
<name>A0A2H0RJQ3_9BACT</name>
<keyword evidence="3" id="KW-0812">Transmembrane</keyword>
<dbReference type="PANTHER" id="PTHR38439:SF3">
    <property type="entry name" value="COPPER-RESISTANT CUPROPROTEIN COPI"/>
    <property type="match status" value="1"/>
</dbReference>
<organism evidence="5 6">
    <name type="scientific">Candidatus Vogelbacteria bacterium CG10_big_fil_rev_8_21_14_0_10_49_38</name>
    <dbReference type="NCBI Taxonomy" id="1975043"/>
    <lineage>
        <taxon>Bacteria</taxon>
        <taxon>Candidatus Vogeliibacteriota</taxon>
    </lineage>
</organism>
<sequence>MENKQYYWAVGLVALVVVTALIIIKTGQPVEAPTLPDQEEAATANLAPVKEFSLDSFVEMVEGQPKPQFSLKELTVNQGDTVRIKVNVKSGNHNFYLDEFNIASETPTGEETVIEFVADQSGEFVYYCNMPGHRAAGQWGTLKVLSPEAV</sequence>
<dbReference type="EMBL" id="PCYK01000005">
    <property type="protein sequence ID" value="PIR46234.1"/>
    <property type="molecule type" value="Genomic_DNA"/>
</dbReference>
<reference evidence="5 6" key="1">
    <citation type="submission" date="2017-09" db="EMBL/GenBank/DDBJ databases">
        <title>Depth-based differentiation of microbial function through sediment-hosted aquifers and enrichment of novel symbionts in the deep terrestrial subsurface.</title>
        <authorList>
            <person name="Probst A.J."/>
            <person name="Ladd B."/>
            <person name="Jarett J.K."/>
            <person name="Geller-Mcgrath D.E."/>
            <person name="Sieber C.M."/>
            <person name="Emerson J.B."/>
            <person name="Anantharaman K."/>
            <person name="Thomas B.C."/>
            <person name="Malmstrom R."/>
            <person name="Stieglmeier M."/>
            <person name="Klingl A."/>
            <person name="Woyke T."/>
            <person name="Ryan C.M."/>
            <person name="Banfield J.F."/>
        </authorList>
    </citation>
    <scope>NUCLEOTIDE SEQUENCE [LARGE SCALE GENOMIC DNA]</scope>
    <source>
        <strain evidence="5">CG10_big_fil_rev_8_21_14_0_10_49_38</strain>
    </source>
</reference>
<feature type="domain" description="EfeO-type cupredoxin-like" evidence="4">
    <location>
        <begin position="68"/>
        <end position="137"/>
    </location>
</feature>
<keyword evidence="3" id="KW-1133">Transmembrane helix</keyword>
<dbReference type="Gene3D" id="2.60.40.420">
    <property type="entry name" value="Cupredoxins - blue copper proteins"/>
    <property type="match status" value="1"/>
</dbReference>
<feature type="transmembrane region" description="Helical" evidence="3">
    <location>
        <begin position="6"/>
        <end position="24"/>
    </location>
</feature>
<protein>
    <recommendedName>
        <fullName evidence="4">EfeO-type cupredoxin-like domain-containing protein</fullName>
    </recommendedName>
</protein>
<evidence type="ECO:0000259" key="4">
    <source>
        <dbReference type="Pfam" id="PF13473"/>
    </source>
</evidence>
<dbReference type="CDD" id="cd00920">
    <property type="entry name" value="Cupredoxin"/>
    <property type="match status" value="1"/>
</dbReference>
<evidence type="ECO:0000313" key="6">
    <source>
        <dbReference type="Proteomes" id="UP000230431"/>
    </source>
</evidence>
<comment type="caution">
    <text evidence="5">The sequence shown here is derived from an EMBL/GenBank/DDBJ whole genome shotgun (WGS) entry which is preliminary data.</text>
</comment>
<evidence type="ECO:0000256" key="1">
    <source>
        <dbReference type="ARBA" id="ARBA00022723"/>
    </source>
</evidence>
<dbReference type="SUPFAM" id="SSF49503">
    <property type="entry name" value="Cupredoxins"/>
    <property type="match status" value="1"/>
</dbReference>
<dbReference type="PANTHER" id="PTHR38439">
    <property type="entry name" value="AURACYANIN-B"/>
    <property type="match status" value="1"/>
</dbReference>
<evidence type="ECO:0000313" key="5">
    <source>
        <dbReference type="EMBL" id="PIR46234.1"/>
    </source>
</evidence>
<dbReference type="Pfam" id="PF13473">
    <property type="entry name" value="Cupredoxin_1"/>
    <property type="match status" value="1"/>
</dbReference>
<dbReference type="InterPro" id="IPR008972">
    <property type="entry name" value="Cupredoxin"/>
</dbReference>
<keyword evidence="2" id="KW-0186">Copper</keyword>
<dbReference type="AlphaFoldDB" id="A0A2H0RJQ3"/>
<evidence type="ECO:0000256" key="3">
    <source>
        <dbReference type="SAM" id="Phobius"/>
    </source>
</evidence>
<evidence type="ECO:0000256" key="2">
    <source>
        <dbReference type="ARBA" id="ARBA00023008"/>
    </source>
</evidence>